<accession>A0A6L5X6P6</accession>
<evidence type="ECO:0000256" key="3">
    <source>
        <dbReference type="ARBA" id="ARBA00022448"/>
    </source>
</evidence>
<dbReference type="SUPFAM" id="SSF160240">
    <property type="entry name" value="Cation efflux protein cytoplasmic domain-like"/>
    <property type="match status" value="1"/>
</dbReference>
<keyword evidence="11" id="KW-1185">Reference proteome</keyword>
<dbReference type="PANTHER" id="PTHR43840:SF50">
    <property type="entry name" value="MANGANESE EFFLUX SYSTEM PROTEIN MNES"/>
    <property type="match status" value="1"/>
</dbReference>
<protein>
    <submittedName>
        <fullName evidence="10">Cation transporter</fullName>
    </submittedName>
</protein>
<evidence type="ECO:0000256" key="8">
    <source>
        <dbReference type="SAM" id="Phobius"/>
    </source>
</evidence>
<dbReference type="EMBL" id="VULZ01000008">
    <property type="protein sequence ID" value="MSS15088.1"/>
    <property type="molecule type" value="Genomic_DNA"/>
</dbReference>
<dbReference type="InterPro" id="IPR027469">
    <property type="entry name" value="Cation_efflux_TMD_sf"/>
</dbReference>
<feature type="transmembrane region" description="Helical" evidence="8">
    <location>
        <begin position="35"/>
        <end position="62"/>
    </location>
</feature>
<proteinExistence type="inferred from homology"/>
<dbReference type="Pfam" id="PF01545">
    <property type="entry name" value="Cation_efflux"/>
    <property type="match status" value="1"/>
</dbReference>
<evidence type="ECO:0000256" key="1">
    <source>
        <dbReference type="ARBA" id="ARBA00004141"/>
    </source>
</evidence>
<dbReference type="Proteomes" id="UP000481852">
    <property type="component" value="Unassembled WGS sequence"/>
</dbReference>
<dbReference type="PANTHER" id="PTHR43840">
    <property type="entry name" value="MITOCHONDRIAL METAL TRANSPORTER 1-RELATED"/>
    <property type="match status" value="1"/>
</dbReference>
<gene>
    <name evidence="10" type="ORF">FYJ35_08575</name>
</gene>
<evidence type="ECO:0000313" key="10">
    <source>
        <dbReference type="EMBL" id="MSS15088.1"/>
    </source>
</evidence>
<dbReference type="GO" id="GO:0008324">
    <property type="term" value="F:monoatomic cation transmembrane transporter activity"/>
    <property type="evidence" value="ECO:0007669"/>
    <property type="project" value="InterPro"/>
</dbReference>
<feature type="transmembrane region" description="Helical" evidence="8">
    <location>
        <begin position="136"/>
        <end position="155"/>
    </location>
</feature>
<comment type="subcellular location">
    <subcellularLocation>
        <location evidence="1">Membrane</location>
        <topology evidence="1">Multi-pass membrane protein</topology>
    </subcellularLocation>
</comment>
<feature type="transmembrane region" description="Helical" evidence="8">
    <location>
        <begin position="97"/>
        <end position="116"/>
    </location>
</feature>
<dbReference type="NCBIfam" id="TIGR01297">
    <property type="entry name" value="CDF"/>
    <property type="match status" value="1"/>
</dbReference>
<reference evidence="10 11" key="1">
    <citation type="submission" date="2019-08" db="EMBL/GenBank/DDBJ databases">
        <title>In-depth cultivation of the pig gut microbiome towards novel bacterial diversity and tailored functional studies.</title>
        <authorList>
            <person name="Wylensek D."/>
            <person name="Hitch T.C.A."/>
            <person name="Clavel T."/>
        </authorList>
    </citation>
    <scope>NUCLEOTIDE SEQUENCE [LARGE SCALE GENOMIC DNA]</scope>
    <source>
        <strain evidence="10 11">Oil+RF-744-WCA-WT-11</strain>
    </source>
</reference>
<evidence type="ECO:0000313" key="11">
    <source>
        <dbReference type="Proteomes" id="UP000481852"/>
    </source>
</evidence>
<dbReference type="SUPFAM" id="SSF161111">
    <property type="entry name" value="Cation efflux protein transmembrane domain-like"/>
    <property type="match status" value="1"/>
</dbReference>
<name>A0A6L5X6P6_9FIRM</name>
<keyword evidence="4 8" id="KW-0812">Transmembrane</keyword>
<evidence type="ECO:0000256" key="2">
    <source>
        <dbReference type="ARBA" id="ARBA00008114"/>
    </source>
</evidence>
<dbReference type="Gene3D" id="1.20.1510.10">
    <property type="entry name" value="Cation efflux protein transmembrane domain"/>
    <property type="match status" value="1"/>
</dbReference>
<dbReference type="GO" id="GO:0016020">
    <property type="term" value="C:membrane"/>
    <property type="evidence" value="ECO:0007669"/>
    <property type="project" value="UniProtKB-SubCell"/>
</dbReference>
<feature type="transmembrane region" description="Helical" evidence="8">
    <location>
        <begin position="68"/>
        <end position="85"/>
    </location>
</feature>
<dbReference type="FunFam" id="1.20.1510.10:FF:000006">
    <property type="entry name" value="Divalent cation efflux transporter"/>
    <property type="match status" value="1"/>
</dbReference>
<feature type="domain" description="Cation efflux protein transmembrane" evidence="9">
    <location>
        <begin position="35"/>
        <end position="227"/>
    </location>
</feature>
<keyword evidence="5 8" id="KW-1133">Transmembrane helix</keyword>
<dbReference type="AlphaFoldDB" id="A0A6L5X6P6"/>
<dbReference type="InterPro" id="IPR002524">
    <property type="entry name" value="Cation_efflux"/>
</dbReference>
<dbReference type="InterPro" id="IPR036837">
    <property type="entry name" value="Cation_efflux_CTD_sf"/>
</dbReference>
<sequence>MIVSVSLKESRLAAESDEEKNESEKRGRTIVRTSLIGIFANVLLAGFKAVVGAASGSVAIVMDAVNNLSDAASSIITIVGTKLAGRPADKKHPFGYGRMEYLSAMVISLIVLYAGITSLQESVKKIIHPQTPEYTAVTLVIVAVAVLVKIVLGRFVKATGKRVNSDSLVNSGQDAIMDSVISASTLAAAAIYLTTNVSLEAWLGAAISAVIIKSGIDMLRETLSEILGEEASADLARKIKADVCSFPEVRGAYDLVLNNYGPDVYNGSIHVEVCDTLNADEIDSLTRAITAKVYQKEGVLLTAISVYSYNTKDLEVTQMRDKLVSILKENPNVLQVHGFYVEKEKKAMRFDMVVSFNEKDRGKLYQDMLRKAREAFPDYHVTAAMDTDFSEE</sequence>
<keyword evidence="3" id="KW-0813">Transport</keyword>
<evidence type="ECO:0000259" key="9">
    <source>
        <dbReference type="Pfam" id="PF01545"/>
    </source>
</evidence>
<feature type="region of interest" description="Disordered" evidence="7">
    <location>
        <begin position="1"/>
        <end position="26"/>
    </location>
</feature>
<comment type="caution">
    <text evidence="10">The sequence shown here is derived from an EMBL/GenBank/DDBJ whole genome shotgun (WGS) entry which is preliminary data.</text>
</comment>
<keyword evidence="6 8" id="KW-0472">Membrane</keyword>
<organism evidence="10 11">
    <name type="scientific">Porcincola intestinalis</name>
    <dbReference type="NCBI Taxonomy" id="2606632"/>
    <lineage>
        <taxon>Bacteria</taxon>
        <taxon>Bacillati</taxon>
        <taxon>Bacillota</taxon>
        <taxon>Clostridia</taxon>
        <taxon>Lachnospirales</taxon>
        <taxon>Lachnospiraceae</taxon>
        <taxon>Porcincola</taxon>
    </lineage>
</organism>
<comment type="similarity">
    <text evidence="2">Belongs to the cation diffusion facilitator (CDF) transporter (TC 2.A.4) family.</text>
</comment>
<evidence type="ECO:0000256" key="6">
    <source>
        <dbReference type="ARBA" id="ARBA00023136"/>
    </source>
</evidence>
<evidence type="ECO:0000256" key="5">
    <source>
        <dbReference type="ARBA" id="ARBA00022989"/>
    </source>
</evidence>
<evidence type="ECO:0000256" key="4">
    <source>
        <dbReference type="ARBA" id="ARBA00022692"/>
    </source>
</evidence>
<dbReference type="InterPro" id="IPR050291">
    <property type="entry name" value="CDF_Transporter"/>
</dbReference>
<evidence type="ECO:0000256" key="7">
    <source>
        <dbReference type="SAM" id="MobiDB-lite"/>
    </source>
</evidence>
<dbReference type="InterPro" id="IPR058533">
    <property type="entry name" value="Cation_efflux_TM"/>
</dbReference>